<dbReference type="STRING" id="29170.A0A368FS28"/>
<dbReference type="AlphaFoldDB" id="A0A368FS28"/>
<name>A0A368FS28_ANCCA</name>
<evidence type="ECO:0000313" key="3">
    <source>
        <dbReference type="Proteomes" id="UP000252519"/>
    </source>
</evidence>
<accession>A0A368FS28</accession>
<dbReference type="OrthoDB" id="5858873at2759"/>
<protein>
    <submittedName>
        <fullName evidence="2">Uncharacterized protein</fullName>
    </submittedName>
</protein>
<gene>
    <name evidence="2" type="ORF">ANCCAN_19122</name>
</gene>
<comment type="caution">
    <text evidence="2">The sequence shown here is derived from an EMBL/GenBank/DDBJ whole genome shotgun (WGS) entry which is preliminary data.</text>
</comment>
<feature type="region of interest" description="Disordered" evidence="1">
    <location>
        <begin position="95"/>
        <end position="117"/>
    </location>
</feature>
<sequence length="117" mass="12811">MTAFLEEHVLKNGAEVKENVAKIIYGDQFEERKAEITKTLAAGVGPNGEKLRGNRETIVTLLSTTKLEGNVELSGKKSQKGKLGSKADLASAYRTVMPKVDPSRLENPFPQEVQRPS</sequence>
<reference evidence="2 3" key="1">
    <citation type="submission" date="2014-10" db="EMBL/GenBank/DDBJ databases">
        <title>Draft genome of the hookworm Ancylostoma caninum.</title>
        <authorList>
            <person name="Mitreva M."/>
        </authorList>
    </citation>
    <scope>NUCLEOTIDE SEQUENCE [LARGE SCALE GENOMIC DNA]</scope>
    <source>
        <strain evidence="2 3">Baltimore</strain>
    </source>
</reference>
<dbReference type="EMBL" id="JOJR01000710">
    <property type="protein sequence ID" value="RCN35024.1"/>
    <property type="molecule type" value="Genomic_DNA"/>
</dbReference>
<evidence type="ECO:0000313" key="2">
    <source>
        <dbReference type="EMBL" id="RCN35024.1"/>
    </source>
</evidence>
<dbReference type="Proteomes" id="UP000252519">
    <property type="component" value="Unassembled WGS sequence"/>
</dbReference>
<organism evidence="2 3">
    <name type="scientific">Ancylostoma caninum</name>
    <name type="common">Dog hookworm</name>
    <dbReference type="NCBI Taxonomy" id="29170"/>
    <lineage>
        <taxon>Eukaryota</taxon>
        <taxon>Metazoa</taxon>
        <taxon>Ecdysozoa</taxon>
        <taxon>Nematoda</taxon>
        <taxon>Chromadorea</taxon>
        <taxon>Rhabditida</taxon>
        <taxon>Rhabditina</taxon>
        <taxon>Rhabditomorpha</taxon>
        <taxon>Strongyloidea</taxon>
        <taxon>Ancylostomatidae</taxon>
        <taxon>Ancylostomatinae</taxon>
        <taxon>Ancylostoma</taxon>
    </lineage>
</organism>
<proteinExistence type="predicted"/>
<evidence type="ECO:0000256" key="1">
    <source>
        <dbReference type="SAM" id="MobiDB-lite"/>
    </source>
</evidence>
<keyword evidence="3" id="KW-1185">Reference proteome</keyword>